<proteinExistence type="predicted"/>
<reference evidence="1" key="1">
    <citation type="submission" date="2019-04" db="EMBL/GenBank/DDBJ databases">
        <title>Microbes associate with the intestines of laboratory mice.</title>
        <authorList>
            <person name="Navarre W."/>
            <person name="Wong E."/>
            <person name="Huang K."/>
            <person name="Tropini C."/>
            <person name="Ng K."/>
            <person name="Yu B."/>
        </authorList>
    </citation>
    <scope>NUCLEOTIDE SEQUENCE</scope>
    <source>
        <strain evidence="1">NM09_H32</strain>
    </source>
</reference>
<dbReference type="EMBL" id="SRYG01000017">
    <property type="protein sequence ID" value="TGY65440.1"/>
    <property type="molecule type" value="Genomic_DNA"/>
</dbReference>
<evidence type="ECO:0000313" key="1">
    <source>
        <dbReference type="EMBL" id="TGY65440.1"/>
    </source>
</evidence>
<gene>
    <name evidence="1" type="primary">hflX</name>
    <name evidence="1" type="ORF">E5336_08455</name>
</gene>
<evidence type="ECO:0000313" key="2">
    <source>
        <dbReference type="Proteomes" id="UP000308836"/>
    </source>
</evidence>
<keyword evidence="2" id="KW-1185">Reference proteome</keyword>
<sequence>MPTRLDWRIMNQKGGLSMNAILIFCQEETPEQKKEMRDLLDSAGIGIARVFEQNVKAVSRSTYIGKGKCEEIERFLQVDPSANVVVFSSDLSVMQARELERRFDRRVLDRTDLILHIFLEQAQSAAARLQIESALLRRQLNRLIGTNVHLTRQRGGVTNRGAGEKQLQLDKRLIKTRIAQIEKELARLQKQRDTQRASRLRASVPLVALAGYTNAGKSTVMNGFLRRFHAKDAKQVLQENRLFATLDTSVRLIEQPYGQSFLLVDTVGFLHDLPHELVRAFHSTLEDIQLATCVLHVVDASKPNYLDDIEATETTLEAIDAASIDRLVVFNQCDKTEIVHPAVHASQVYISALDPGDIDFLAGQVNERLFGEWVERETKIPYSDFSRYDTLRQTARILKTEEQEDGVLVRYQIRHRLEKNIQKG</sequence>
<accession>A0AC61R685</accession>
<comment type="caution">
    <text evidence="1">The sequence shown here is derived from an EMBL/GenBank/DDBJ whole genome shotgun (WGS) entry which is preliminary data.</text>
</comment>
<organism evidence="1 2">
    <name type="scientific">Dubosiella muris</name>
    <dbReference type="NCBI Taxonomy" id="3038133"/>
    <lineage>
        <taxon>Bacteria</taxon>
        <taxon>Bacillati</taxon>
        <taxon>Bacillota</taxon>
        <taxon>Erysipelotrichia</taxon>
        <taxon>Erysipelotrichales</taxon>
        <taxon>Erysipelotrichaceae</taxon>
        <taxon>Dubosiella</taxon>
    </lineage>
</organism>
<dbReference type="Proteomes" id="UP000308836">
    <property type="component" value="Unassembled WGS sequence"/>
</dbReference>
<protein>
    <submittedName>
        <fullName evidence="1">GTPase HflX</fullName>
    </submittedName>
</protein>
<name>A0AC61R685_9FIRM</name>